<dbReference type="Proteomes" id="UP000824120">
    <property type="component" value="Chromosome 3"/>
</dbReference>
<dbReference type="EMBL" id="JACXVP010000003">
    <property type="protein sequence ID" value="KAG5617257.1"/>
    <property type="molecule type" value="Genomic_DNA"/>
</dbReference>
<sequence length="87" mass="9479">MPKRLHFRSPIFTLLSELLHSSPPNGATLTLLGISGDPTMDGGQRRMSIDNEKVQDPGAGKPQEEVNLTTSLSRDGNWVERVTGSFS</sequence>
<keyword evidence="2" id="KW-1185">Reference proteome</keyword>
<protein>
    <submittedName>
        <fullName evidence="1">Uncharacterized protein</fullName>
    </submittedName>
</protein>
<gene>
    <name evidence="1" type="ORF">H5410_017081</name>
</gene>
<evidence type="ECO:0000313" key="1">
    <source>
        <dbReference type="EMBL" id="KAG5617257.1"/>
    </source>
</evidence>
<organism evidence="1 2">
    <name type="scientific">Solanum commersonii</name>
    <name type="common">Commerson's wild potato</name>
    <name type="synonym">Commerson's nightshade</name>
    <dbReference type="NCBI Taxonomy" id="4109"/>
    <lineage>
        <taxon>Eukaryota</taxon>
        <taxon>Viridiplantae</taxon>
        <taxon>Streptophyta</taxon>
        <taxon>Embryophyta</taxon>
        <taxon>Tracheophyta</taxon>
        <taxon>Spermatophyta</taxon>
        <taxon>Magnoliopsida</taxon>
        <taxon>eudicotyledons</taxon>
        <taxon>Gunneridae</taxon>
        <taxon>Pentapetalae</taxon>
        <taxon>asterids</taxon>
        <taxon>lamiids</taxon>
        <taxon>Solanales</taxon>
        <taxon>Solanaceae</taxon>
        <taxon>Solanoideae</taxon>
        <taxon>Solaneae</taxon>
        <taxon>Solanum</taxon>
    </lineage>
</organism>
<accession>A0A9J5ZYA7</accession>
<reference evidence="1 2" key="1">
    <citation type="submission" date="2020-09" db="EMBL/GenBank/DDBJ databases">
        <title>De no assembly of potato wild relative species, Solanum commersonii.</title>
        <authorList>
            <person name="Cho K."/>
        </authorList>
    </citation>
    <scope>NUCLEOTIDE SEQUENCE [LARGE SCALE GENOMIC DNA]</scope>
    <source>
        <strain evidence="1">LZ3.2</strain>
        <tissue evidence="1">Leaf</tissue>
    </source>
</reference>
<comment type="caution">
    <text evidence="1">The sequence shown here is derived from an EMBL/GenBank/DDBJ whole genome shotgun (WGS) entry which is preliminary data.</text>
</comment>
<dbReference type="AlphaFoldDB" id="A0A9J5ZYA7"/>
<name>A0A9J5ZYA7_SOLCO</name>
<proteinExistence type="predicted"/>
<evidence type="ECO:0000313" key="2">
    <source>
        <dbReference type="Proteomes" id="UP000824120"/>
    </source>
</evidence>